<evidence type="ECO:0000313" key="3">
    <source>
        <dbReference type="EMBL" id="KXO11789.1"/>
    </source>
</evidence>
<name>A0A137SH79_9GAMM</name>
<dbReference type="InterPro" id="IPR029058">
    <property type="entry name" value="AB_hydrolase_fold"/>
</dbReference>
<dbReference type="RefSeq" id="WP_082780496.1">
    <property type="nucleotide sequence ID" value="NZ_LOCO01000002.1"/>
</dbReference>
<keyword evidence="4" id="KW-1185">Reference proteome</keyword>
<feature type="chain" id="PRO_5007480597" evidence="1">
    <location>
        <begin position="27"/>
        <end position="309"/>
    </location>
</feature>
<keyword evidence="1" id="KW-0732">Signal</keyword>
<organism evidence="3 4">
    <name type="scientific">Marinobacter excellens LAMA 842</name>
    <dbReference type="NCBI Taxonomy" id="1306954"/>
    <lineage>
        <taxon>Bacteria</taxon>
        <taxon>Pseudomonadati</taxon>
        <taxon>Pseudomonadota</taxon>
        <taxon>Gammaproteobacteria</taxon>
        <taxon>Pseudomonadales</taxon>
        <taxon>Marinobacteraceae</taxon>
        <taxon>Marinobacter</taxon>
    </lineage>
</organism>
<proteinExistence type="predicted"/>
<evidence type="ECO:0000313" key="4">
    <source>
        <dbReference type="Proteomes" id="UP000070282"/>
    </source>
</evidence>
<sequence length="309" mass="32394">MKSAKTTSLVTAGVLAAALTAQPASAWWFSKKDTYTETRYPIVLVHGLSGFNKLLGFVEYHNGIPDALAEGGAEVFVPQVSAANSTEVRGEQLLAQIEEYLAVSGAEKVHLIGHSHGGPTVRYVAGVRPDLVASAASVGGVNWGTPVADAASGVDLDGLGNWFFGLIDTLSGGGGLPQDTSAAIHSLSTEGSLAFNAQFPAGMPSSYCGDDGAEVANGVRYYSWGGNRVVTNLLDPSDLLLATMSPLFNEPHDGLVPACSMKLGKVLGVDYRHNHLDEVNQIFGLVGPFAASPVQLYRQQANRLKNLGL</sequence>
<evidence type="ECO:0000256" key="1">
    <source>
        <dbReference type="SAM" id="SignalP"/>
    </source>
</evidence>
<comment type="caution">
    <text evidence="3">The sequence shown here is derived from an EMBL/GenBank/DDBJ whole genome shotgun (WGS) entry which is preliminary data.</text>
</comment>
<keyword evidence="3" id="KW-0378">Hydrolase</keyword>
<dbReference type="Proteomes" id="UP000070282">
    <property type="component" value="Unassembled WGS sequence"/>
</dbReference>
<dbReference type="PATRIC" id="fig|1306954.6.peg.1615"/>
<evidence type="ECO:0000259" key="2">
    <source>
        <dbReference type="Pfam" id="PF00561"/>
    </source>
</evidence>
<protein>
    <submittedName>
        <fullName evidence="3">Lipase</fullName>
        <ecNumber evidence="3">3.1.1.3</ecNumber>
    </submittedName>
</protein>
<gene>
    <name evidence="3" type="ORF">J122_665</name>
</gene>
<dbReference type="AlphaFoldDB" id="A0A137SH79"/>
<feature type="domain" description="AB hydrolase-1" evidence="2">
    <location>
        <begin position="40"/>
        <end position="150"/>
    </location>
</feature>
<reference evidence="4" key="1">
    <citation type="submission" date="2015-12" db="EMBL/GenBank/DDBJ databases">
        <authorList>
            <person name="Lima A."/>
            <person name="Farahani Zayas N."/>
            <person name="Castro Da Silva M.A."/>
            <person name="Cabral A."/>
            <person name="Pessatti M.L."/>
        </authorList>
    </citation>
    <scope>NUCLEOTIDE SEQUENCE [LARGE SCALE GENOMIC DNA]</scope>
    <source>
        <strain evidence="4">LAMA 842</strain>
    </source>
</reference>
<dbReference type="Gene3D" id="3.40.50.1820">
    <property type="entry name" value="alpha/beta hydrolase"/>
    <property type="match status" value="1"/>
</dbReference>
<dbReference type="SUPFAM" id="SSF53474">
    <property type="entry name" value="alpha/beta-Hydrolases"/>
    <property type="match status" value="1"/>
</dbReference>
<dbReference type="EMBL" id="LOCO01000002">
    <property type="protein sequence ID" value="KXO11789.1"/>
    <property type="molecule type" value="Genomic_DNA"/>
</dbReference>
<feature type="signal peptide" evidence="1">
    <location>
        <begin position="1"/>
        <end position="26"/>
    </location>
</feature>
<dbReference type="InterPro" id="IPR000073">
    <property type="entry name" value="AB_hydrolase_1"/>
</dbReference>
<dbReference type="GO" id="GO:0004806">
    <property type="term" value="F:triacylglycerol lipase activity"/>
    <property type="evidence" value="ECO:0007669"/>
    <property type="project" value="UniProtKB-EC"/>
</dbReference>
<dbReference type="EC" id="3.1.1.3" evidence="3"/>
<accession>A0A137SH79</accession>
<dbReference type="Pfam" id="PF00561">
    <property type="entry name" value="Abhydrolase_1"/>
    <property type="match status" value="1"/>
</dbReference>